<protein>
    <recommendedName>
        <fullName evidence="6">Protein SDA1</fullName>
    </recommendedName>
</protein>
<proteinExistence type="inferred from homology"/>
<feature type="domain" description="SDA1 middle" evidence="8">
    <location>
        <begin position="541"/>
        <end position="726"/>
    </location>
</feature>
<name>A0A1I7SC47_BURXY</name>
<dbReference type="InterPro" id="IPR027312">
    <property type="entry name" value="Sda1"/>
</dbReference>
<evidence type="ECO:0000313" key="14">
    <source>
        <dbReference type="Proteomes" id="UP000659654"/>
    </source>
</evidence>
<dbReference type="EMBL" id="CAJFDI010000005">
    <property type="protein sequence ID" value="CAD5232524.1"/>
    <property type="molecule type" value="Genomic_DNA"/>
</dbReference>
<dbReference type="Proteomes" id="UP000582659">
    <property type="component" value="Unassembled WGS sequence"/>
</dbReference>
<accession>A0A1I7SC47</accession>
<evidence type="ECO:0000259" key="8">
    <source>
        <dbReference type="Pfam" id="PF05285"/>
    </source>
</evidence>
<feature type="compositionally biased region" description="Basic residues" evidence="7">
    <location>
        <begin position="607"/>
        <end position="618"/>
    </location>
</feature>
<reference evidence="12" key="2">
    <citation type="submission" date="2020-08" db="EMBL/GenBank/DDBJ databases">
        <authorList>
            <person name="Kikuchi T."/>
        </authorList>
    </citation>
    <scope>NUCLEOTIDE SEQUENCE</scope>
    <source>
        <strain evidence="11">Ka4C1</strain>
    </source>
</reference>
<evidence type="ECO:0000256" key="2">
    <source>
        <dbReference type="ARBA" id="ARBA00022448"/>
    </source>
</evidence>
<dbReference type="GO" id="GO:0005730">
    <property type="term" value="C:nucleolus"/>
    <property type="evidence" value="ECO:0007669"/>
    <property type="project" value="UniProtKB-SubCell"/>
</dbReference>
<feature type="region of interest" description="Disordered" evidence="7">
    <location>
        <begin position="279"/>
        <end position="307"/>
    </location>
</feature>
<evidence type="ECO:0000313" key="11">
    <source>
        <dbReference type="EMBL" id="CAD5232524.1"/>
    </source>
</evidence>
<evidence type="ECO:0000256" key="5">
    <source>
        <dbReference type="ARBA" id="ARBA00023242"/>
    </source>
</evidence>
<evidence type="ECO:0000313" key="15">
    <source>
        <dbReference type="WBParaSite" id="BXY_1059800.1"/>
    </source>
</evidence>
<evidence type="ECO:0000256" key="7">
    <source>
        <dbReference type="SAM" id="MobiDB-lite"/>
    </source>
</evidence>
<feature type="region of interest" description="Disordered" evidence="7">
    <location>
        <begin position="695"/>
        <end position="794"/>
    </location>
</feature>
<dbReference type="InterPro" id="IPR048292">
    <property type="entry name" value="SDA1_C"/>
</dbReference>
<dbReference type="AlphaFoldDB" id="A0A1I7SC47"/>
<evidence type="ECO:0000256" key="6">
    <source>
        <dbReference type="RuleBase" id="RU365057"/>
    </source>
</evidence>
<feature type="compositionally biased region" description="Basic and acidic residues" evidence="7">
    <location>
        <begin position="286"/>
        <end position="297"/>
    </location>
</feature>
<dbReference type="Pfam" id="PF08158">
    <property type="entry name" value="SDA1_HEAT"/>
    <property type="match status" value="1"/>
</dbReference>
<feature type="compositionally biased region" description="Acidic residues" evidence="7">
    <location>
        <begin position="545"/>
        <end position="603"/>
    </location>
</feature>
<comment type="subcellular location">
    <subcellularLocation>
        <location evidence="6">Nucleus</location>
        <location evidence="6">Nucleolus</location>
    </subcellularLocation>
</comment>
<gene>
    <name evidence="11" type="ORF">BXYJ_LOCUS12615</name>
</gene>
<feature type="domain" description="SDA1 N-terminal" evidence="9">
    <location>
        <begin position="83"/>
        <end position="453"/>
    </location>
</feature>
<feature type="compositionally biased region" description="Acidic residues" evidence="7">
    <location>
        <begin position="247"/>
        <end position="261"/>
    </location>
</feature>
<dbReference type="GO" id="GO:0015031">
    <property type="term" value="P:protein transport"/>
    <property type="evidence" value="ECO:0007669"/>
    <property type="project" value="UniProtKB-KW"/>
</dbReference>
<evidence type="ECO:0000313" key="13">
    <source>
        <dbReference type="Proteomes" id="UP000095284"/>
    </source>
</evidence>
<dbReference type="Proteomes" id="UP000095284">
    <property type="component" value="Unplaced"/>
</dbReference>
<evidence type="ECO:0000259" key="10">
    <source>
        <dbReference type="Pfam" id="PF21638"/>
    </source>
</evidence>
<dbReference type="SUPFAM" id="SSF48371">
    <property type="entry name" value="ARM repeat"/>
    <property type="match status" value="1"/>
</dbReference>
<organism evidence="13 15">
    <name type="scientific">Bursaphelenchus xylophilus</name>
    <name type="common">Pinewood nematode worm</name>
    <name type="synonym">Aphelenchoides xylophilus</name>
    <dbReference type="NCBI Taxonomy" id="6326"/>
    <lineage>
        <taxon>Eukaryota</taxon>
        <taxon>Metazoa</taxon>
        <taxon>Ecdysozoa</taxon>
        <taxon>Nematoda</taxon>
        <taxon>Chromadorea</taxon>
        <taxon>Rhabditida</taxon>
        <taxon>Tylenchina</taxon>
        <taxon>Tylenchomorpha</taxon>
        <taxon>Aphelenchoidea</taxon>
        <taxon>Aphelenchoididae</taxon>
        <taxon>Bursaphelenchus</taxon>
    </lineage>
</organism>
<dbReference type="GO" id="GO:0000055">
    <property type="term" value="P:ribosomal large subunit export from nucleus"/>
    <property type="evidence" value="ECO:0007669"/>
    <property type="project" value="UniProtKB-UniRule"/>
</dbReference>
<feature type="compositionally biased region" description="Basic residues" evidence="7">
    <location>
        <begin position="761"/>
        <end position="770"/>
    </location>
</feature>
<dbReference type="Proteomes" id="UP000659654">
    <property type="component" value="Unassembled WGS sequence"/>
</dbReference>
<keyword evidence="5 6" id="KW-0539">Nucleus</keyword>
<dbReference type="PANTHER" id="PTHR12730">
    <property type="entry name" value="HSDA/SDA1-RELATED"/>
    <property type="match status" value="1"/>
</dbReference>
<comment type="similarity">
    <text evidence="1 6">Belongs to the SDA1 family.</text>
</comment>
<evidence type="ECO:0000256" key="1">
    <source>
        <dbReference type="ARBA" id="ARBA00005783"/>
    </source>
</evidence>
<dbReference type="Pfam" id="PF21638">
    <property type="entry name" value="SDA1_C"/>
    <property type="match status" value="1"/>
</dbReference>
<feature type="region of interest" description="Disordered" evidence="7">
    <location>
        <begin position="245"/>
        <end position="265"/>
    </location>
</feature>
<feature type="domain" description="SDA1 C-terminal" evidence="10">
    <location>
        <begin position="744"/>
        <end position="786"/>
    </location>
</feature>
<dbReference type="PANTHER" id="PTHR12730:SF0">
    <property type="entry name" value="PROTEIN SDA1 HOMOLOG"/>
    <property type="match status" value="1"/>
</dbReference>
<evidence type="ECO:0000256" key="3">
    <source>
        <dbReference type="ARBA" id="ARBA00022517"/>
    </source>
</evidence>
<feature type="compositionally biased region" description="Basic residues" evidence="7">
    <location>
        <begin position="298"/>
        <end position="307"/>
    </location>
</feature>
<dbReference type="WBParaSite" id="BXY_1059800.1">
    <property type="protein sequence ID" value="BXY_1059800.1"/>
    <property type="gene ID" value="BXY_1059800"/>
</dbReference>
<keyword evidence="4 6" id="KW-0653">Protein transport</keyword>
<feature type="compositionally biased region" description="Basic and acidic residues" evidence="7">
    <location>
        <begin position="715"/>
        <end position="732"/>
    </location>
</feature>
<dbReference type="EMBL" id="CAJFCV020000005">
    <property type="protein sequence ID" value="CAG9125120.1"/>
    <property type="molecule type" value="Genomic_DNA"/>
</dbReference>
<sequence length="794" mass="91824">MVLTNSKPAPKTAPSLQIQPKTGARLDGDNLGLLGEFVRKDPESYKDDFDEQMTHFVELGKLLQIQPSMHRMDIQPLLELTTFLSGVAFCYPESAKLFGENLDQTLRAQGNALDPHVRLAFIKAVVTLRNRNLIDQEKTLNLFFDLLKCEDKPLRKFLLGAIIGFIRRQHKKFNRADPKFQAFVFAKSKDSRAIIARCAELILIDAYRRQFWRDAKTANAISQCIFNKNTKIQVTAMRFFLGSSEQENGEGSESDSESDNEKDDHKTLKEVATAFRHTKKTKKRAKQLEEAKKAINKDKKKKKDKNRKNCNLEAMRMIYDPQTLCDRLFSVLEGKKNERYTVRLLYMALVARLIGVHQLQTLGFYSYLHRFLQPRQREVTRILLYAAQACHELVPTDLVEGLVKVISHNFVSDNNTPEAMTVGLNAIREIFANCPAAASRDVIEDLAEYKNYKNKNVSMAARGLIHLFRAVNPTLLRGKYRGRPTEGLELAEEFGQKTTFDFLPGAEVLNEEEDEKTEEIKEEKKSRKRKHEEESDSESSWIDINDSESEIEIETDSEEEIDEEEEEDEENEQELDENEEEMEEVEGEESEEEEESEEDEEEEEKKPKRVRFSKAEKKKVKKLEKKLSAEAALAKARIVSESRILTDDDFKKIKAHQIRKQLAAANPNFKNKKLTNDDMKLKDEVEEIIGKRSEGASLPSLGDITHFHKKMRRQTKAERLEQIKEGRGDKDMYKKRKKNGPHVGRTNENLAKRKNYQMVRQKIRGKNRQRSFRDQQQSLRNYLLKQAGRKPGNM</sequence>
<dbReference type="OrthoDB" id="2196187at2759"/>
<keyword evidence="2 6" id="KW-0813">Transport</keyword>
<dbReference type="eggNOG" id="KOG2229">
    <property type="taxonomic scope" value="Eukaryota"/>
</dbReference>
<dbReference type="InterPro" id="IPR007949">
    <property type="entry name" value="SDA1_MD"/>
</dbReference>
<reference evidence="15" key="1">
    <citation type="submission" date="2016-11" db="UniProtKB">
        <authorList>
            <consortium name="WormBaseParasite"/>
        </authorList>
    </citation>
    <scope>IDENTIFICATION</scope>
</reference>
<dbReference type="GO" id="GO:0042273">
    <property type="term" value="P:ribosomal large subunit biogenesis"/>
    <property type="evidence" value="ECO:0007669"/>
    <property type="project" value="UniProtKB-UniRule"/>
</dbReference>
<dbReference type="InterPro" id="IPR016024">
    <property type="entry name" value="ARM-type_fold"/>
</dbReference>
<dbReference type="SMR" id="A0A1I7SC47"/>
<dbReference type="Pfam" id="PF05285">
    <property type="entry name" value="SDA1_dom"/>
    <property type="match status" value="1"/>
</dbReference>
<dbReference type="InterPro" id="IPR012977">
    <property type="entry name" value="SDA1_N"/>
</dbReference>
<evidence type="ECO:0000259" key="9">
    <source>
        <dbReference type="Pfam" id="PF08158"/>
    </source>
</evidence>
<keyword evidence="14" id="KW-1185">Reference proteome</keyword>
<evidence type="ECO:0000313" key="12">
    <source>
        <dbReference type="EMBL" id="CAG9125120.1"/>
    </source>
</evidence>
<comment type="function">
    <text evidence="6">Required for 60S pre-ribosomal subunits export to the cytoplasm.</text>
</comment>
<evidence type="ECO:0000256" key="4">
    <source>
        <dbReference type="ARBA" id="ARBA00022927"/>
    </source>
</evidence>
<keyword evidence="3 6" id="KW-0690">Ribosome biogenesis</keyword>
<feature type="region of interest" description="Disordered" evidence="7">
    <location>
        <begin position="501"/>
        <end position="618"/>
    </location>
</feature>